<evidence type="ECO:0000256" key="3">
    <source>
        <dbReference type="ARBA" id="ARBA00023295"/>
    </source>
</evidence>
<evidence type="ECO:0000256" key="2">
    <source>
        <dbReference type="ARBA" id="ARBA00022801"/>
    </source>
</evidence>
<dbReference type="PANTHER" id="PTHR31263:SF0">
    <property type="entry name" value="CELLULASE FAMILY PROTEIN (AFU_ORTHOLOGUE AFUA_5G14560)"/>
    <property type="match status" value="1"/>
</dbReference>
<keyword evidence="7" id="KW-1185">Reference proteome</keyword>
<feature type="compositionally biased region" description="Pro residues" evidence="4">
    <location>
        <begin position="1042"/>
        <end position="1058"/>
    </location>
</feature>
<evidence type="ECO:0000313" key="6">
    <source>
        <dbReference type="EMBL" id="KAL3759709.1"/>
    </source>
</evidence>
<dbReference type="Gene3D" id="3.40.50.1110">
    <property type="entry name" value="SGNH hydrolase"/>
    <property type="match status" value="1"/>
</dbReference>
<dbReference type="InterPro" id="IPR013830">
    <property type="entry name" value="SGNH_hydro"/>
</dbReference>
<dbReference type="SUPFAM" id="SSF56988">
    <property type="entry name" value="Anthrax protective antigen"/>
    <property type="match status" value="2"/>
</dbReference>
<organism evidence="6 7">
    <name type="scientific">Discostella pseudostelligera</name>
    <dbReference type="NCBI Taxonomy" id="259834"/>
    <lineage>
        <taxon>Eukaryota</taxon>
        <taxon>Sar</taxon>
        <taxon>Stramenopiles</taxon>
        <taxon>Ochrophyta</taxon>
        <taxon>Bacillariophyta</taxon>
        <taxon>Coscinodiscophyceae</taxon>
        <taxon>Thalassiosirophycidae</taxon>
        <taxon>Stephanodiscales</taxon>
        <taxon>Stephanodiscaceae</taxon>
        <taxon>Discostella</taxon>
    </lineage>
</organism>
<dbReference type="Gene3D" id="2.60.120.1560">
    <property type="match status" value="1"/>
</dbReference>
<dbReference type="CDD" id="cd00229">
    <property type="entry name" value="SGNH_hydrolase"/>
    <property type="match status" value="1"/>
</dbReference>
<dbReference type="Pfam" id="PF13472">
    <property type="entry name" value="Lipase_GDSL_2"/>
    <property type="match status" value="1"/>
</dbReference>
<dbReference type="AlphaFoldDB" id="A0ABD3M6U8"/>
<dbReference type="InterPro" id="IPR001547">
    <property type="entry name" value="Glyco_hydro_5"/>
</dbReference>
<dbReference type="InterPro" id="IPR036514">
    <property type="entry name" value="SGNH_hydro_sf"/>
</dbReference>
<dbReference type="EMBL" id="JALLBG020000198">
    <property type="protein sequence ID" value="KAL3759709.1"/>
    <property type="molecule type" value="Genomic_DNA"/>
</dbReference>
<evidence type="ECO:0000256" key="4">
    <source>
        <dbReference type="SAM" id="MobiDB-lite"/>
    </source>
</evidence>
<dbReference type="SUPFAM" id="SSF52266">
    <property type="entry name" value="SGNH hydrolase"/>
    <property type="match status" value="1"/>
</dbReference>
<feature type="region of interest" description="Disordered" evidence="4">
    <location>
        <begin position="1041"/>
        <end position="1105"/>
    </location>
</feature>
<dbReference type="Proteomes" id="UP001530293">
    <property type="component" value="Unassembled WGS sequence"/>
</dbReference>
<dbReference type="PANTHER" id="PTHR31263">
    <property type="entry name" value="CELLULASE FAMILY PROTEIN (AFU_ORTHOLOGUE AFUA_5G14560)"/>
    <property type="match status" value="1"/>
</dbReference>
<dbReference type="InterPro" id="IPR011658">
    <property type="entry name" value="PA14_dom"/>
</dbReference>
<accession>A0ABD3M6U8</accession>
<dbReference type="SMART" id="SM00758">
    <property type="entry name" value="PA14"/>
    <property type="match status" value="2"/>
</dbReference>
<dbReference type="Pfam" id="PF00150">
    <property type="entry name" value="Cellulase"/>
    <property type="match status" value="1"/>
</dbReference>
<feature type="domain" description="PA14" evidence="5">
    <location>
        <begin position="453"/>
        <end position="596"/>
    </location>
</feature>
<dbReference type="PROSITE" id="PS51820">
    <property type="entry name" value="PA14"/>
    <property type="match status" value="2"/>
</dbReference>
<reference evidence="6 7" key="1">
    <citation type="submission" date="2024-10" db="EMBL/GenBank/DDBJ databases">
        <title>Updated reference genomes for cyclostephanoid diatoms.</title>
        <authorList>
            <person name="Roberts W.R."/>
            <person name="Alverson A.J."/>
        </authorList>
    </citation>
    <scope>NUCLEOTIDE SEQUENCE [LARGE SCALE GENOMIC DNA]</scope>
    <source>
        <strain evidence="6 7">AJA232-27</strain>
    </source>
</reference>
<gene>
    <name evidence="6" type="ORF">ACHAWU_010278</name>
</gene>
<dbReference type="SUPFAM" id="SSF51445">
    <property type="entry name" value="(Trans)glycosidases"/>
    <property type="match status" value="1"/>
</dbReference>
<name>A0ABD3M6U8_9STRA</name>
<evidence type="ECO:0000313" key="7">
    <source>
        <dbReference type="Proteomes" id="UP001530293"/>
    </source>
</evidence>
<sequence length="1105" mass="122543">MVLIMVLGRPNSCSRSKHDASINSSSWVKSMHSFCGSTGAMAMRMRRHCLFTMMRNFPVLILAIIATMISSCSCITLPLSVAHDQVVDKNGKVFQFRCVNWVGHMEPNLPEGLQHQPLSYIVDTIASSDTYNCVRLNYAVELFDKSTITARESLQTSLGGTLASHIGPFEQHNPELIDLPLPEVFQAVVEALSSRGLLVLMSNHVSKAGWCCSFTDGNGWFNDLHFDVSKWLSSLSSMVSLMSQYPNVVAFDLRNELRTNTPDRATQISDWMTYISQGINTLNSANPDALIFVSGLEYDLDFSFLDEGRNTQQWNDINARLSDKIVFEGHVYSWSGFGEITDDCSAMLSGLDRRLGWAKRNNRPLVISEFGLDTNSFPDGAGDLKYFNCVKRFIVEKKLGYAVWLLGGSYYSRNGEINNGESYGVLDSNWTAYKKNSIFTRACKAMDWTANEDPSVGSTLETWTGIGVTPNQSVLLSNLLEGPTNSGDNYGSRMKGWLVPPVTGDYVFWIASDDNGELWLSTDDERANIVRVCHVPGWTNRREWTKYPGQKSVAIWLVAGQPYYYEALMKEGGGGDNLAVAWQYPGQILEVIPARYSRVTDPTSSISIFCYGDSLTWGHDDQTFNFSPPRPNPYAKYLEQQLANVLQPAATVRHIGIPGWTSFQMHDAFNDETDGLCPAIRSSPNLSLVIILVGTNDITDIELQAAPEDRAALIAQSIIDLHTRALSSCGNAAFHTLSIGIPESRVQLVEQPVRGRMATLINNALNEFASTDSRISYVDFPIPFSENDANWAGDGVHLTGEGYKNLGNILADPVMDILDSSRGDEKSAWECYRQTDSLLVGQVEIWWGHEVGDAIWACNSWRSACGGGCTALLSRTRYSGGLLDTWTGIGGMTIADLMSGTNNLSNPPNKSVRLTNLLEGPTNISENYGSRMMGWLVPPVTGDYVFWMASDDNGELWLSTDGERANMVRVCHVPGYTNRMEWTKYPEQRSMPIQLVAGQPYYYEALMKDWGGNDNFAVAWQYPGQTFEVIPARFSSLVRFSTPPPTAMPTGNPTPNPTRKPTRKPTQKPTSTAKPTSVKPTSKKPTTKPVTRSPTRMPTKKPSLF</sequence>
<dbReference type="GO" id="GO:0016798">
    <property type="term" value="F:hydrolase activity, acting on glycosyl bonds"/>
    <property type="evidence" value="ECO:0007669"/>
    <property type="project" value="UniProtKB-KW"/>
</dbReference>
<feature type="domain" description="PA14" evidence="5">
    <location>
        <begin position="876"/>
        <end position="1034"/>
    </location>
</feature>
<proteinExistence type="inferred from homology"/>
<keyword evidence="2" id="KW-0378">Hydrolase</keyword>
<dbReference type="InterPro" id="IPR017853">
    <property type="entry name" value="GH"/>
</dbReference>
<comment type="similarity">
    <text evidence="1">Belongs to the glycosyl hydrolase 5 (cellulase A) family.</text>
</comment>
<comment type="caution">
    <text evidence="6">The sequence shown here is derived from an EMBL/GenBank/DDBJ whole genome shotgun (WGS) entry which is preliminary data.</text>
</comment>
<dbReference type="Gene3D" id="3.20.20.80">
    <property type="entry name" value="Glycosidases"/>
    <property type="match status" value="1"/>
</dbReference>
<feature type="compositionally biased region" description="Low complexity" evidence="4">
    <location>
        <begin position="1087"/>
        <end position="1096"/>
    </location>
</feature>
<dbReference type="Pfam" id="PF07691">
    <property type="entry name" value="PA14"/>
    <property type="match status" value="1"/>
</dbReference>
<protein>
    <recommendedName>
        <fullName evidence="5">PA14 domain-containing protein</fullName>
    </recommendedName>
</protein>
<dbReference type="InterPro" id="IPR037524">
    <property type="entry name" value="PA14/GLEYA"/>
</dbReference>
<feature type="compositionally biased region" description="Low complexity" evidence="4">
    <location>
        <begin position="1067"/>
        <end position="1080"/>
    </location>
</feature>
<evidence type="ECO:0000259" key="5">
    <source>
        <dbReference type="PROSITE" id="PS51820"/>
    </source>
</evidence>
<keyword evidence="3" id="KW-0326">Glycosidase</keyword>
<evidence type="ECO:0000256" key="1">
    <source>
        <dbReference type="ARBA" id="ARBA00005641"/>
    </source>
</evidence>